<dbReference type="EMBL" id="CP014504">
    <property type="protein sequence ID" value="AMP98037.1"/>
    <property type="molecule type" value="Genomic_DNA"/>
</dbReference>
<reference evidence="1 2" key="1">
    <citation type="submission" date="2016-03" db="EMBL/GenBank/DDBJ databases">
        <title>Complete genome sequence of Pedobacter cryoconitis PAMC 27485.</title>
        <authorList>
            <person name="Lee J."/>
            <person name="Kim O.-S."/>
        </authorList>
    </citation>
    <scope>NUCLEOTIDE SEQUENCE [LARGE SCALE GENOMIC DNA]</scope>
    <source>
        <strain evidence="1 2">PAMC 27485</strain>
    </source>
</reference>
<accession>A0A127V9Z9</accession>
<name>A0A127V9Z9_9SPHI</name>
<protein>
    <submittedName>
        <fullName evidence="1">Uncharacterized protein</fullName>
    </submittedName>
</protein>
<dbReference type="Proteomes" id="UP000071561">
    <property type="component" value="Chromosome"/>
</dbReference>
<dbReference type="Pfam" id="PF17132">
    <property type="entry name" value="Glyco_hydro_106"/>
    <property type="match status" value="1"/>
</dbReference>
<gene>
    <name evidence="1" type="ORF">AY601_1109</name>
</gene>
<keyword evidence="2" id="KW-1185">Reference proteome</keyword>
<evidence type="ECO:0000313" key="1">
    <source>
        <dbReference type="EMBL" id="AMP98037.1"/>
    </source>
</evidence>
<organism evidence="1 2">
    <name type="scientific">Pedobacter cryoconitis</name>
    <dbReference type="NCBI Taxonomy" id="188932"/>
    <lineage>
        <taxon>Bacteria</taxon>
        <taxon>Pseudomonadati</taxon>
        <taxon>Bacteroidota</taxon>
        <taxon>Sphingobacteriia</taxon>
        <taxon>Sphingobacteriales</taxon>
        <taxon>Sphingobacteriaceae</taxon>
        <taxon>Pedobacter</taxon>
    </lineage>
</organism>
<dbReference type="AlphaFoldDB" id="A0A127V9Z9"/>
<evidence type="ECO:0000313" key="2">
    <source>
        <dbReference type="Proteomes" id="UP000071561"/>
    </source>
</evidence>
<dbReference type="KEGG" id="pcm:AY601_1109"/>
<sequence length="113" mass="12966">MSRPLSILLSIFCKTKQLKHLSIAKNYKYKTFSHPFAISCFFANVSNEQLTKMKLEFLKPDDSYKPGVYWYFMDGNMTAETMTKDLESMKKVGIGNLIFLEVNVGIPRGKAKL</sequence>
<proteinExistence type="predicted"/>
<dbReference type="PATRIC" id="fig|188932.3.peg.1146"/>